<evidence type="ECO:0000313" key="14">
    <source>
        <dbReference type="Proteomes" id="UP000028702"/>
    </source>
</evidence>
<dbReference type="GO" id="GO:0005737">
    <property type="term" value="C:cytoplasm"/>
    <property type="evidence" value="ECO:0007669"/>
    <property type="project" value="UniProtKB-SubCell"/>
</dbReference>
<evidence type="ECO:0000313" key="13">
    <source>
        <dbReference type="EMBL" id="GAK45402.1"/>
    </source>
</evidence>
<evidence type="ECO:0000256" key="3">
    <source>
        <dbReference type="ARBA" id="ARBA00011475"/>
    </source>
</evidence>
<keyword evidence="6 11" id="KW-0028">Amino-acid biosynthesis</keyword>
<feature type="region of interest" description="Disordered" evidence="12">
    <location>
        <begin position="1"/>
        <end position="70"/>
    </location>
</feature>
<gene>
    <name evidence="11" type="primary">argJ</name>
    <name evidence="13" type="ORF">M2A_1901</name>
</gene>
<dbReference type="InterPro" id="IPR042195">
    <property type="entry name" value="ArgJ_beta_C"/>
</dbReference>
<feature type="site" description="Involved in the stabilization of negative charge on the oxyanion by the formation of the oxyanion hole" evidence="11">
    <location>
        <position position="188"/>
    </location>
</feature>
<dbReference type="NCBIfam" id="NF003802">
    <property type="entry name" value="PRK05388.1"/>
    <property type="match status" value="1"/>
</dbReference>
<dbReference type="SUPFAM" id="SSF56266">
    <property type="entry name" value="DmpA/ArgJ-like"/>
    <property type="match status" value="1"/>
</dbReference>
<dbReference type="EC" id="2.3.1.35" evidence="11"/>
<dbReference type="AlphaFoldDB" id="A0A081BBI4"/>
<evidence type="ECO:0000256" key="7">
    <source>
        <dbReference type="ARBA" id="ARBA00022679"/>
    </source>
</evidence>
<evidence type="ECO:0000256" key="9">
    <source>
        <dbReference type="ARBA" id="ARBA00023268"/>
    </source>
</evidence>
<comment type="catalytic activity">
    <reaction evidence="11">
        <text>L-glutamate + acetyl-CoA = N-acetyl-L-glutamate + CoA + H(+)</text>
        <dbReference type="Rhea" id="RHEA:24292"/>
        <dbReference type="ChEBI" id="CHEBI:15378"/>
        <dbReference type="ChEBI" id="CHEBI:29985"/>
        <dbReference type="ChEBI" id="CHEBI:44337"/>
        <dbReference type="ChEBI" id="CHEBI:57287"/>
        <dbReference type="ChEBI" id="CHEBI:57288"/>
        <dbReference type="EC" id="2.3.1.1"/>
    </reaction>
</comment>
<sequence length="487" mass="51659">MTKTGGKKRKPANVRAKSKAAKPKKKRQLIAKKKTAVKPKRAARKKVAAKKPVAKAASRTKVAGKRKTAAKISPLAPKSYPRMPEVAGVEFAAVQAGIKYKNRDDMLVAVFPEGTSVAGVFTNSKMPGAPVDWCRANIENGVARALVVNAGNSNVFTGKAGMATVRATAAKAAQEIGCRQKDVFIASTGVIGQFLPPEPIENGIGKAMKVLRRDNWEAAAGAIMTTDTFPKYTTRQVMIGGVPVRINGIAKGSGMIAPDLATMLVFIFTDAAIPAPILQTLLMLGTRDSFNAITVDSDTSTSDSVLLFATGEAMREAERETGQDWPPITRAGDPRLREFRAALHDLMQELAHQVVRDGEGATKFISVTVNGAASHQAARRIALSIANSPLVKTAIAGEDANWGRVVMAVGKAGEAADRDKLAVRMGGIDIAKNGVAVPGYDEAPVAKHMKGHEIDIEVDVGVGTASATVWTCDLTHEYIAINADYRS</sequence>
<keyword evidence="8 11" id="KW-0068">Autocatalytic cleavage</keyword>
<comment type="pathway">
    <text evidence="11">Amino-acid biosynthesis; L-arginine biosynthesis; N(2)-acetyl-L-ornithine from L-glutamate: step 1/4.</text>
</comment>
<dbReference type="Pfam" id="PF01960">
    <property type="entry name" value="ArgJ"/>
    <property type="match status" value="1"/>
</dbReference>
<dbReference type="STRING" id="1333998.M2A_1901"/>
<feature type="chain" id="PRO_5023373641" description="Arginine biosynthesis bifunctional protein ArgJ beta chain" evidence="11">
    <location>
        <begin position="262"/>
        <end position="487"/>
    </location>
</feature>
<feature type="binding site" evidence="11">
    <location>
        <position position="225"/>
    </location>
    <ligand>
        <name>substrate</name>
    </ligand>
</feature>
<comment type="function">
    <text evidence="11">Catalyzes two activities which are involved in the cyclic version of arginine biosynthesis: the synthesis of N-acetylglutamate from glutamate and acetyl-CoA as the acetyl donor, and of ornithine by transacetylation between N(2)-acetylornithine and glutamate.</text>
</comment>
<feature type="binding site" evidence="11">
    <location>
        <position position="487"/>
    </location>
    <ligand>
        <name>substrate</name>
    </ligand>
</feature>
<name>A0A081BBI4_9HYPH</name>
<dbReference type="GO" id="GO:0006526">
    <property type="term" value="P:L-arginine biosynthetic process"/>
    <property type="evidence" value="ECO:0007669"/>
    <property type="project" value="UniProtKB-UniRule"/>
</dbReference>
<keyword evidence="4 11" id="KW-0963">Cytoplasm</keyword>
<dbReference type="UniPathway" id="UPA00068">
    <property type="reaction ID" value="UER00106"/>
</dbReference>
<evidence type="ECO:0000256" key="8">
    <source>
        <dbReference type="ARBA" id="ARBA00022813"/>
    </source>
</evidence>
<dbReference type="CDD" id="cd02152">
    <property type="entry name" value="OAT"/>
    <property type="match status" value="1"/>
</dbReference>
<feature type="chain" id="PRO_5023373643" description="Arginine biosynthesis bifunctional protein ArgJ alpha chain" evidence="11">
    <location>
        <begin position="1"/>
        <end position="261"/>
    </location>
</feature>
<keyword evidence="10 11" id="KW-0012">Acyltransferase</keyword>
<feature type="binding site" evidence="11">
    <location>
        <position position="251"/>
    </location>
    <ligand>
        <name>substrate</name>
    </ligand>
</feature>
<dbReference type="InterPro" id="IPR002813">
    <property type="entry name" value="Arg_biosynth_ArgJ"/>
</dbReference>
<comment type="pathway">
    <text evidence="11">Amino-acid biosynthesis; L-arginine biosynthesis; L-ornithine and N-acetyl-L-glutamate from L-glutamate and N(2)-acetyl-L-ornithine (cyclic): step 1/1.</text>
</comment>
<protein>
    <recommendedName>
        <fullName evidence="11">Arginine biosynthesis bifunctional protein ArgJ</fullName>
    </recommendedName>
    <domain>
        <recommendedName>
            <fullName evidence="11">Glutamate N-acetyltransferase</fullName>
            <ecNumber evidence="11">2.3.1.35</ecNumber>
        </recommendedName>
        <alternativeName>
            <fullName evidence="11">Ornithine acetyltransferase</fullName>
            <shortName evidence="11">OATase</shortName>
        </alternativeName>
        <alternativeName>
            <fullName evidence="11">Ornithine transacetylase</fullName>
        </alternativeName>
    </domain>
    <domain>
        <recommendedName>
            <fullName evidence="11">Amino-acid acetyltransferase</fullName>
            <ecNumber evidence="11">2.3.1.1</ecNumber>
        </recommendedName>
        <alternativeName>
            <fullName evidence="11">N-acetylglutamate synthase</fullName>
            <shortName evidence="11">AGSase</shortName>
        </alternativeName>
    </domain>
    <component>
        <recommendedName>
            <fullName evidence="11">Arginine biosynthesis bifunctional protein ArgJ alpha chain</fullName>
        </recommendedName>
    </component>
    <component>
        <recommendedName>
            <fullName evidence="11">Arginine biosynthesis bifunctional protein ArgJ beta chain</fullName>
        </recommendedName>
    </component>
</protein>
<feature type="site" description="Cleavage; by autolysis" evidence="11">
    <location>
        <begin position="261"/>
        <end position="262"/>
    </location>
</feature>
<keyword evidence="9 11" id="KW-0511">Multifunctional enzyme</keyword>
<evidence type="ECO:0000256" key="11">
    <source>
        <dbReference type="HAMAP-Rule" id="MF_01106"/>
    </source>
</evidence>
<dbReference type="EC" id="2.3.1.1" evidence="11"/>
<dbReference type="FunFam" id="3.10.20.340:FF:000003">
    <property type="entry name" value="Arginine biosynthesis bifunctional protein ArgJ"/>
    <property type="match status" value="1"/>
</dbReference>
<comment type="similarity">
    <text evidence="2 11">Belongs to the ArgJ family.</text>
</comment>
<feature type="active site" description="Nucleophile" evidence="11">
    <location>
        <position position="262"/>
    </location>
</feature>
<comment type="catalytic activity">
    <reaction evidence="11">
        <text>N(2)-acetyl-L-ornithine + L-glutamate = N-acetyl-L-glutamate + L-ornithine</text>
        <dbReference type="Rhea" id="RHEA:15349"/>
        <dbReference type="ChEBI" id="CHEBI:29985"/>
        <dbReference type="ChEBI" id="CHEBI:44337"/>
        <dbReference type="ChEBI" id="CHEBI:46911"/>
        <dbReference type="ChEBI" id="CHEBI:57805"/>
        <dbReference type="EC" id="2.3.1.35"/>
    </reaction>
</comment>
<feature type="binding site" evidence="11">
    <location>
        <position position="262"/>
    </location>
    <ligand>
        <name>substrate</name>
    </ligand>
</feature>
<dbReference type="GO" id="GO:0004358">
    <property type="term" value="F:L-glutamate N-acetyltransferase activity, acting on acetyl-L-ornithine as donor"/>
    <property type="evidence" value="ECO:0007669"/>
    <property type="project" value="UniProtKB-UniRule"/>
</dbReference>
<dbReference type="GO" id="GO:0004042">
    <property type="term" value="F:L-glutamate N-acetyltransferase activity"/>
    <property type="evidence" value="ECO:0007669"/>
    <property type="project" value="UniProtKB-UniRule"/>
</dbReference>
<organism evidence="13 14">
    <name type="scientific">Tepidicaulis marinus</name>
    <dbReference type="NCBI Taxonomy" id="1333998"/>
    <lineage>
        <taxon>Bacteria</taxon>
        <taxon>Pseudomonadati</taxon>
        <taxon>Pseudomonadota</taxon>
        <taxon>Alphaproteobacteria</taxon>
        <taxon>Hyphomicrobiales</taxon>
        <taxon>Parvibaculaceae</taxon>
        <taxon>Tepidicaulis</taxon>
    </lineage>
</organism>
<dbReference type="InterPro" id="IPR016117">
    <property type="entry name" value="ArgJ-like_dom_sf"/>
</dbReference>
<feature type="binding site" evidence="11">
    <location>
        <position position="482"/>
    </location>
    <ligand>
        <name>substrate</name>
    </ligand>
</feature>
<comment type="subunit">
    <text evidence="3 11">Heterotetramer of two alpha and two beta chains.</text>
</comment>
<reference evidence="13 14" key="1">
    <citation type="submission" date="2014-07" db="EMBL/GenBank/DDBJ databases">
        <title>Tepidicaulis marinum gen. nov., sp. nov., a novel marine bacterium denitrifying nitrate to nitrous oxide strictly under microaerobic conditions.</title>
        <authorList>
            <person name="Takeuchi M."/>
            <person name="Yamagishi T."/>
            <person name="Kamagata Y."/>
            <person name="Oshima K."/>
            <person name="Hattori M."/>
            <person name="Katayama T."/>
            <person name="Hanada S."/>
            <person name="Tamaki H."/>
            <person name="Marumo K."/>
            <person name="Maeda H."/>
            <person name="Nedachi M."/>
            <person name="Iwasaki W."/>
            <person name="Suwa Y."/>
            <person name="Sakata S."/>
        </authorList>
    </citation>
    <scope>NUCLEOTIDE SEQUENCE [LARGE SCALE GENOMIC DNA]</scope>
    <source>
        <strain evidence="13 14">MA2</strain>
    </source>
</reference>
<keyword evidence="14" id="KW-1185">Reference proteome</keyword>
<keyword evidence="7 11" id="KW-0808">Transferase</keyword>
<keyword evidence="5 11" id="KW-0055">Arginine biosynthesis</keyword>
<dbReference type="PANTHER" id="PTHR23100">
    <property type="entry name" value="ARGININE BIOSYNTHESIS BIFUNCTIONAL PROTEIN ARGJ"/>
    <property type="match status" value="1"/>
</dbReference>
<dbReference type="NCBIfam" id="TIGR00120">
    <property type="entry name" value="ArgJ"/>
    <property type="match status" value="1"/>
</dbReference>
<evidence type="ECO:0000256" key="12">
    <source>
        <dbReference type="SAM" id="MobiDB-lite"/>
    </source>
</evidence>
<comment type="caution">
    <text evidence="13">The sequence shown here is derived from an EMBL/GenBank/DDBJ whole genome shotgun (WGS) entry which is preliminary data.</text>
</comment>
<evidence type="ECO:0000256" key="2">
    <source>
        <dbReference type="ARBA" id="ARBA00006774"/>
    </source>
</evidence>
<accession>A0A081BBI4</accession>
<feature type="binding site" evidence="11">
    <location>
        <position position="359"/>
    </location>
    <ligand>
        <name>substrate</name>
    </ligand>
</feature>
<dbReference type="GO" id="GO:0006592">
    <property type="term" value="P:ornithine biosynthetic process"/>
    <property type="evidence" value="ECO:0007669"/>
    <property type="project" value="TreeGrafter"/>
</dbReference>
<dbReference type="Gene3D" id="3.10.20.340">
    <property type="entry name" value="ArgJ beta chain, C-terminal domain"/>
    <property type="match status" value="1"/>
</dbReference>
<evidence type="ECO:0000256" key="6">
    <source>
        <dbReference type="ARBA" id="ARBA00022605"/>
    </source>
</evidence>
<feature type="site" description="Involved in the stabilization of negative charge on the oxyanion by the formation of the oxyanion hole" evidence="11">
    <location>
        <position position="189"/>
    </location>
</feature>
<dbReference type="eggNOG" id="COG1364">
    <property type="taxonomic scope" value="Bacteria"/>
</dbReference>
<evidence type="ECO:0000256" key="4">
    <source>
        <dbReference type="ARBA" id="ARBA00022490"/>
    </source>
</evidence>
<proteinExistence type="inferred from homology"/>
<feature type="compositionally biased region" description="Basic residues" evidence="12">
    <location>
        <begin position="1"/>
        <end position="53"/>
    </location>
</feature>
<comment type="subcellular location">
    <subcellularLocation>
        <location evidence="1 11">Cytoplasm</location>
    </subcellularLocation>
</comment>
<dbReference type="PANTHER" id="PTHR23100:SF0">
    <property type="entry name" value="ARGININE BIOSYNTHESIS BIFUNCTIONAL PROTEIN ARGJ, MITOCHONDRIAL"/>
    <property type="match status" value="1"/>
</dbReference>
<evidence type="ECO:0000256" key="5">
    <source>
        <dbReference type="ARBA" id="ARBA00022571"/>
    </source>
</evidence>
<evidence type="ECO:0000256" key="1">
    <source>
        <dbReference type="ARBA" id="ARBA00004496"/>
    </source>
</evidence>
<evidence type="ECO:0000256" key="10">
    <source>
        <dbReference type="ARBA" id="ARBA00023315"/>
    </source>
</evidence>
<dbReference type="Proteomes" id="UP000028702">
    <property type="component" value="Unassembled WGS sequence"/>
</dbReference>
<dbReference type="Gene3D" id="3.60.70.12">
    <property type="entry name" value="L-amino peptidase D-ALA esterase/amidase"/>
    <property type="match status" value="1"/>
</dbReference>
<dbReference type="EMBL" id="BBIO01000009">
    <property type="protein sequence ID" value="GAK45402.1"/>
    <property type="molecule type" value="Genomic_DNA"/>
</dbReference>
<dbReference type="HAMAP" id="MF_01106">
    <property type="entry name" value="ArgJ"/>
    <property type="match status" value="1"/>
</dbReference>
<dbReference type="FunFam" id="3.60.70.12:FF:000001">
    <property type="entry name" value="Arginine biosynthesis bifunctional protein ArgJ, chloroplastic"/>
    <property type="match status" value="1"/>
</dbReference>